<evidence type="ECO:0000259" key="2">
    <source>
        <dbReference type="Pfam" id="PF24696"/>
    </source>
</evidence>
<feature type="region of interest" description="Disordered" evidence="1">
    <location>
        <begin position="638"/>
        <end position="683"/>
    </location>
</feature>
<dbReference type="AlphaFoldDB" id="A0A2U8E0G4"/>
<evidence type="ECO:0000256" key="1">
    <source>
        <dbReference type="SAM" id="MobiDB-lite"/>
    </source>
</evidence>
<dbReference type="InterPro" id="IPR057767">
    <property type="entry name" value="UGSC-like_dom"/>
</dbReference>
<evidence type="ECO:0000313" key="4">
    <source>
        <dbReference type="Proteomes" id="UP000244896"/>
    </source>
</evidence>
<dbReference type="KEGG" id="elut:CKA38_01240"/>
<sequence length="683" mass="74875">MAAIAFAQTPATPGLAGGSWLKPANVAECVDDACAVPPVSITGEQAYGVVAPIGNHDVKMIQQAPRLDTLDGKTIALVGGSFNASVTHQEIKRLILKNYPKAKVLMFQEVGAAGQYYERSRQVKEFQSRLKELNVDAVISGNAGCGICTLKETGNCIAAEHIGIPAVTVGAPTFVRQIYSTGINRGVPAPRAATYPGAFSAHTNEELVKNTREIVWPQIVSALTEPISDGEIAERAHARMGEPREIVFTGTQDEVSAFFADNRWSDGLPIIPPTIERVEEFLKFTDHAWDSVIGTIPPANRKALVWHVAVNGVMAGCPPEYMPLLIAYTKALGVGNFRRPLASTHAWTPYGWINGPVSRQLGIDCGQGMISEPRNMLLGRFINLAMLNLGGYYVKENRMGTFGYLTPWSFTEDEEACLRIGWEPYHVQKGYDLNQNALTAGSALMWGNNLTPATPDAEKIMELIAWDIVEGKSQNALGATNPTVYRTIFVTEFVARDLAKKYETKTSLETALVKTARRPAHMRAYANYWANPGSQQSERFTFEQYKQRIIRRENAELTEPPPWFPPQVAGGKKIHTVATMEPGMTPILVTGDRDRNKVQVMPGGAYATILIELPSNWDALMEARGYRPLKEFFLTEDSAGAKPSAKNSHAVNPPEKRPKKTPARSSSEKVGGSRMRAKSNHTP</sequence>
<protein>
    <recommendedName>
        <fullName evidence="2">UGSC-like domain-containing protein</fullName>
    </recommendedName>
</protein>
<organism evidence="3 4">
    <name type="scientific">Ereboglobus luteus</name>
    <dbReference type="NCBI Taxonomy" id="1796921"/>
    <lineage>
        <taxon>Bacteria</taxon>
        <taxon>Pseudomonadati</taxon>
        <taxon>Verrucomicrobiota</taxon>
        <taxon>Opitutia</taxon>
        <taxon>Opitutales</taxon>
        <taxon>Opitutaceae</taxon>
        <taxon>Ereboglobus</taxon>
    </lineage>
</organism>
<keyword evidence="4" id="KW-1185">Reference proteome</keyword>
<dbReference type="Proteomes" id="UP000244896">
    <property type="component" value="Chromosome"/>
</dbReference>
<feature type="domain" description="UGSC-like" evidence="2">
    <location>
        <begin position="49"/>
        <end position="224"/>
    </location>
</feature>
<name>A0A2U8E0G4_9BACT</name>
<gene>
    <name evidence="3" type="ORF">CKA38_01240</name>
</gene>
<accession>A0A2U8E0G4</accession>
<dbReference type="Pfam" id="PF24696">
    <property type="entry name" value="UGSC"/>
    <property type="match status" value="1"/>
</dbReference>
<evidence type="ECO:0000313" key="3">
    <source>
        <dbReference type="EMBL" id="AWI08072.1"/>
    </source>
</evidence>
<dbReference type="EMBL" id="CP023004">
    <property type="protein sequence ID" value="AWI08072.1"/>
    <property type="molecule type" value="Genomic_DNA"/>
</dbReference>
<proteinExistence type="predicted"/>
<reference evidence="3 4" key="1">
    <citation type="journal article" date="2018" name="Syst. Appl. Microbiol.">
        <title>Ereboglobus luteus gen. nov. sp. nov. from cockroach guts, and new insights into the oxygen relationship of the genera Opitutus and Didymococcus (Verrucomicrobia: Opitutaceae).</title>
        <authorList>
            <person name="Tegtmeier D."/>
            <person name="Belitz A."/>
            <person name="Radek R."/>
            <person name="Heimerl T."/>
            <person name="Brune A."/>
        </authorList>
    </citation>
    <scope>NUCLEOTIDE SEQUENCE [LARGE SCALE GENOMIC DNA]</scope>
    <source>
        <strain evidence="3 4">Ho45</strain>
    </source>
</reference>